<evidence type="ECO:0000259" key="3">
    <source>
        <dbReference type="Pfam" id="PF16344"/>
    </source>
</evidence>
<evidence type="ECO:0000313" key="5">
    <source>
        <dbReference type="Proteomes" id="UP000501802"/>
    </source>
</evidence>
<dbReference type="Gene3D" id="2.60.120.1440">
    <property type="match status" value="1"/>
</dbReference>
<dbReference type="GO" id="GO:0016989">
    <property type="term" value="F:sigma factor antagonist activity"/>
    <property type="evidence" value="ECO:0007669"/>
    <property type="project" value="TreeGrafter"/>
</dbReference>
<evidence type="ECO:0000313" key="4">
    <source>
        <dbReference type="EMBL" id="QIP11922.1"/>
    </source>
</evidence>
<organism evidence="4 5">
    <name type="scientific">Spirosoma aureum</name>
    <dbReference type="NCBI Taxonomy" id="2692134"/>
    <lineage>
        <taxon>Bacteria</taxon>
        <taxon>Pseudomonadati</taxon>
        <taxon>Bacteroidota</taxon>
        <taxon>Cytophagia</taxon>
        <taxon>Cytophagales</taxon>
        <taxon>Cytophagaceae</taxon>
        <taxon>Spirosoma</taxon>
    </lineage>
</organism>
<gene>
    <name evidence="4" type="ORF">G8759_04380</name>
</gene>
<accession>A0A6G9AHH1</accession>
<dbReference type="PIRSF" id="PIRSF018266">
    <property type="entry name" value="FecR"/>
    <property type="match status" value="1"/>
</dbReference>
<dbReference type="InterPro" id="IPR006860">
    <property type="entry name" value="FecR"/>
</dbReference>
<evidence type="ECO:0000259" key="2">
    <source>
        <dbReference type="Pfam" id="PF04773"/>
    </source>
</evidence>
<evidence type="ECO:0000256" key="1">
    <source>
        <dbReference type="SAM" id="Phobius"/>
    </source>
</evidence>
<dbReference type="KEGG" id="spib:G8759_04380"/>
<dbReference type="PANTHER" id="PTHR30273:SF2">
    <property type="entry name" value="PROTEIN FECR"/>
    <property type="match status" value="1"/>
</dbReference>
<dbReference type="InterPro" id="IPR012373">
    <property type="entry name" value="Ferrdict_sens_TM"/>
</dbReference>
<sequence length="365" mass="41318">MKTNRCVVVKPTYPLILDDLLTNEGFLNFYFQKNEADVWEWNEFLEDHPDQLPTVDAAVSILNRLSLKWSEEYIRQQFLQMQDSLTNTIHHPIARPLWDNNWVRWGLAASVLLAVGIWTYVYQTTIPASLYTQQVSQKDLIEQVNPNSEPLRVDLPDGSWIRLAKNSRLSYPARFTGAVREVYLDGDGFFDVARNPKQPFLVHAGEIVTKVLGTSFLVKARTDQEGVEVVVRTGKVSVYRETEVSRSVAVKKLQGVIITPNQQLVYNRKTDSFARSIVGSPQLIQPEAVVVFDFRNTPASTVFERIQRAYGIPIEYDADLMSDCPVTASLADESLYGKLNLVCRAIEAQYEVVDGQIIVNGKGCK</sequence>
<dbReference type="Proteomes" id="UP000501802">
    <property type="component" value="Chromosome"/>
</dbReference>
<dbReference type="AlphaFoldDB" id="A0A6G9AHH1"/>
<proteinExistence type="predicted"/>
<dbReference type="Gene3D" id="3.55.50.30">
    <property type="match status" value="1"/>
</dbReference>
<dbReference type="Pfam" id="PF16344">
    <property type="entry name" value="FecR_C"/>
    <property type="match status" value="1"/>
</dbReference>
<dbReference type="Pfam" id="PF04773">
    <property type="entry name" value="FecR"/>
    <property type="match status" value="1"/>
</dbReference>
<keyword evidence="5" id="KW-1185">Reference proteome</keyword>
<feature type="domain" description="Protein FecR C-terminal" evidence="3">
    <location>
        <begin position="292"/>
        <end position="359"/>
    </location>
</feature>
<dbReference type="RefSeq" id="WP_167205578.1">
    <property type="nucleotide sequence ID" value="NZ_CP050063.1"/>
</dbReference>
<dbReference type="InterPro" id="IPR032508">
    <property type="entry name" value="FecR_C"/>
</dbReference>
<feature type="domain" description="FecR protein" evidence="2">
    <location>
        <begin position="151"/>
        <end position="236"/>
    </location>
</feature>
<name>A0A6G9AHH1_9BACT</name>
<keyword evidence="1" id="KW-1133">Transmembrane helix</keyword>
<reference evidence="4 5" key="1">
    <citation type="submission" date="2020-03" db="EMBL/GenBank/DDBJ databases">
        <authorList>
            <person name="Kim M.K."/>
        </authorList>
    </citation>
    <scope>NUCLEOTIDE SEQUENCE [LARGE SCALE GENOMIC DNA]</scope>
    <source>
        <strain evidence="4 5">BT328</strain>
    </source>
</reference>
<dbReference type="PANTHER" id="PTHR30273">
    <property type="entry name" value="PERIPLASMIC SIGNAL SENSOR AND SIGMA FACTOR ACTIVATOR FECR-RELATED"/>
    <property type="match status" value="1"/>
</dbReference>
<dbReference type="EMBL" id="CP050063">
    <property type="protein sequence ID" value="QIP11922.1"/>
    <property type="molecule type" value="Genomic_DNA"/>
</dbReference>
<protein>
    <submittedName>
        <fullName evidence="4">Uncharacterized protein</fullName>
    </submittedName>
</protein>
<feature type="transmembrane region" description="Helical" evidence="1">
    <location>
        <begin position="102"/>
        <end position="121"/>
    </location>
</feature>
<keyword evidence="1" id="KW-0812">Transmembrane</keyword>
<keyword evidence="1" id="KW-0472">Membrane</keyword>